<dbReference type="AlphaFoldDB" id="A0A1W1V895"/>
<dbReference type="FunFam" id="1.10.10.10:FF:000018">
    <property type="entry name" value="DNA-binding response regulator ResD"/>
    <property type="match status" value="1"/>
</dbReference>
<evidence type="ECO:0000313" key="13">
    <source>
        <dbReference type="Proteomes" id="UP000192569"/>
    </source>
</evidence>
<evidence type="ECO:0000256" key="6">
    <source>
        <dbReference type="ARBA" id="ARBA00023163"/>
    </source>
</evidence>
<evidence type="ECO:0000256" key="8">
    <source>
        <dbReference type="PROSITE-ProRule" id="PRU00169"/>
    </source>
</evidence>
<dbReference type="InterPro" id="IPR036388">
    <property type="entry name" value="WH-like_DNA-bd_sf"/>
</dbReference>
<name>A0A1W1V895_9FIRM</name>
<dbReference type="SUPFAM" id="SSF52172">
    <property type="entry name" value="CheY-like"/>
    <property type="match status" value="1"/>
</dbReference>
<dbReference type="CDD" id="cd00383">
    <property type="entry name" value="trans_reg_C"/>
    <property type="match status" value="1"/>
</dbReference>
<evidence type="ECO:0000256" key="9">
    <source>
        <dbReference type="PROSITE-ProRule" id="PRU01091"/>
    </source>
</evidence>
<dbReference type="InterPro" id="IPR039420">
    <property type="entry name" value="WalR-like"/>
</dbReference>
<dbReference type="FunFam" id="3.40.50.2300:FF:000001">
    <property type="entry name" value="DNA-binding response regulator PhoB"/>
    <property type="match status" value="1"/>
</dbReference>
<evidence type="ECO:0000256" key="4">
    <source>
        <dbReference type="ARBA" id="ARBA00023015"/>
    </source>
</evidence>
<dbReference type="Gene3D" id="1.10.10.10">
    <property type="entry name" value="Winged helix-like DNA-binding domain superfamily/Winged helix DNA-binding domain"/>
    <property type="match status" value="1"/>
</dbReference>
<evidence type="ECO:0000256" key="2">
    <source>
        <dbReference type="ARBA" id="ARBA00022553"/>
    </source>
</evidence>
<organism evidence="12 13">
    <name type="scientific">Thermanaeromonas toyohensis ToBE</name>
    <dbReference type="NCBI Taxonomy" id="698762"/>
    <lineage>
        <taxon>Bacteria</taxon>
        <taxon>Bacillati</taxon>
        <taxon>Bacillota</taxon>
        <taxon>Clostridia</taxon>
        <taxon>Neomoorellales</taxon>
        <taxon>Neomoorellaceae</taxon>
        <taxon>Thermanaeromonas</taxon>
    </lineage>
</organism>
<evidence type="ECO:0000256" key="3">
    <source>
        <dbReference type="ARBA" id="ARBA00023012"/>
    </source>
</evidence>
<keyword evidence="13" id="KW-1185">Reference proteome</keyword>
<dbReference type="GO" id="GO:0032993">
    <property type="term" value="C:protein-DNA complex"/>
    <property type="evidence" value="ECO:0007669"/>
    <property type="project" value="TreeGrafter"/>
</dbReference>
<keyword evidence="6" id="KW-0804">Transcription</keyword>
<dbReference type="RefSeq" id="WP_084663074.1">
    <property type="nucleotide sequence ID" value="NZ_LT838272.1"/>
</dbReference>
<dbReference type="EMBL" id="LT838272">
    <property type="protein sequence ID" value="SMB89410.1"/>
    <property type="molecule type" value="Genomic_DNA"/>
</dbReference>
<protein>
    <recommendedName>
        <fullName evidence="1">Stage 0 sporulation protein A homolog</fullName>
    </recommendedName>
</protein>
<keyword evidence="2 8" id="KW-0597">Phosphoprotein</keyword>
<comment type="function">
    <text evidence="7">May play the central regulatory role in sporulation. It may be an element of the effector pathway responsible for the activation of sporulation genes in response to nutritional stress. Spo0A may act in concert with spo0H (a sigma factor) to control the expression of some genes that are critical to the sporulation process.</text>
</comment>
<dbReference type="SMART" id="SM00448">
    <property type="entry name" value="REC"/>
    <property type="match status" value="1"/>
</dbReference>
<dbReference type="Gene3D" id="6.10.250.690">
    <property type="match status" value="1"/>
</dbReference>
<feature type="domain" description="Response regulatory" evidence="10">
    <location>
        <begin position="4"/>
        <end position="117"/>
    </location>
</feature>
<dbReference type="PROSITE" id="PS50110">
    <property type="entry name" value="RESPONSE_REGULATORY"/>
    <property type="match status" value="1"/>
</dbReference>
<dbReference type="InterPro" id="IPR001789">
    <property type="entry name" value="Sig_transdc_resp-reg_receiver"/>
</dbReference>
<feature type="domain" description="OmpR/PhoB-type" evidence="11">
    <location>
        <begin position="128"/>
        <end position="227"/>
    </location>
</feature>
<accession>A0A1W1V895</accession>
<dbReference type="PROSITE" id="PS51755">
    <property type="entry name" value="OMPR_PHOB"/>
    <property type="match status" value="1"/>
</dbReference>
<dbReference type="Gene3D" id="3.40.50.2300">
    <property type="match status" value="1"/>
</dbReference>
<dbReference type="InterPro" id="IPR016032">
    <property type="entry name" value="Sig_transdc_resp-reg_C-effctor"/>
</dbReference>
<dbReference type="GO" id="GO:0006355">
    <property type="term" value="P:regulation of DNA-templated transcription"/>
    <property type="evidence" value="ECO:0007669"/>
    <property type="project" value="InterPro"/>
</dbReference>
<keyword evidence="4" id="KW-0805">Transcription regulation</keyword>
<proteinExistence type="predicted"/>
<evidence type="ECO:0000259" key="11">
    <source>
        <dbReference type="PROSITE" id="PS51755"/>
    </source>
</evidence>
<dbReference type="Pfam" id="PF00486">
    <property type="entry name" value="Trans_reg_C"/>
    <property type="match status" value="1"/>
</dbReference>
<dbReference type="GO" id="GO:0000156">
    <property type="term" value="F:phosphorelay response regulator activity"/>
    <property type="evidence" value="ECO:0007669"/>
    <property type="project" value="TreeGrafter"/>
</dbReference>
<dbReference type="InterPro" id="IPR001867">
    <property type="entry name" value="OmpR/PhoB-type_DNA-bd"/>
</dbReference>
<dbReference type="GO" id="GO:0000976">
    <property type="term" value="F:transcription cis-regulatory region binding"/>
    <property type="evidence" value="ECO:0007669"/>
    <property type="project" value="TreeGrafter"/>
</dbReference>
<keyword evidence="3" id="KW-0902">Two-component regulatory system</keyword>
<dbReference type="PANTHER" id="PTHR48111">
    <property type="entry name" value="REGULATOR OF RPOS"/>
    <property type="match status" value="1"/>
</dbReference>
<feature type="modified residue" description="4-aspartylphosphate" evidence="8">
    <location>
        <position position="53"/>
    </location>
</feature>
<keyword evidence="5 9" id="KW-0238">DNA-binding</keyword>
<evidence type="ECO:0000256" key="1">
    <source>
        <dbReference type="ARBA" id="ARBA00018672"/>
    </source>
</evidence>
<dbReference type="STRING" id="698762.SAMN00808754_0147"/>
<dbReference type="OrthoDB" id="152576at2"/>
<reference evidence="12 13" key="1">
    <citation type="submission" date="2017-04" db="EMBL/GenBank/DDBJ databases">
        <authorList>
            <person name="Afonso C.L."/>
            <person name="Miller P.J."/>
            <person name="Scott M.A."/>
            <person name="Spackman E."/>
            <person name="Goraichik I."/>
            <person name="Dimitrov K.M."/>
            <person name="Suarez D.L."/>
            <person name="Swayne D.E."/>
        </authorList>
    </citation>
    <scope>NUCLEOTIDE SEQUENCE [LARGE SCALE GENOMIC DNA]</scope>
    <source>
        <strain evidence="12 13">ToBE</strain>
    </source>
</reference>
<evidence type="ECO:0000313" key="12">
    <source>
        <dbReference type="EMBL" id="SMB89410.1"/>
    </source>
</evidence>
<sequence>MPGKILVVDDEPAILELVTYNLEQAGFSTLTATDGETALKLVEAEKPDLVILDIMLPKIDGFEVCRTIRARHNTPILMLTARREEVDRVLGLELGADDYLVKPFSPRELVARVRAILRRVAEAGGRKDGLIIVGDLVINPESHEVQVRGKPVELTLKEYQLLKFLAENPGRVFTREALLDRLWEGDYFGDTRTIDVHIRHLREKIEEDPSNPRYILTVRGVGYKFREK</sequence>
<feature type="DNA-binding region" description="OmpR/PhoB-type" evidence="9">
    <location>
        <begin position="128"/>
        <end position="227"/>
    </location>
</feature>
<dbReference type="SUPFAM" id="SSF46894">
    <property type="entry name" value="C-terminal effector domain of the bipartite response regulators"/>
    <property type="match status" value="1"/>
</dbReference>
<evidence type="ECO:0000256" key="7">
    <source>
        <dbReference type="ARBA" id="ARBA00024867"/>
    </source>
</evidence>
<dbReference type="GO" id="GO:0005829">
    <property type="term" value="C:cytosol"/>
    <property type="evidence" value="ECO:0007669"/>
    <property type="project" value="TreeGrafter"/>
</dbReference>
<dbReference type="PANTHER" id="PTHR48111:SF40">
    <property type="entry name" value="PHOSPHATE REGULON TRANSCRIPTIONAL REGULATORY PROTEIN PHOB"/>
    <property type="match status" value="1"/>
</dbReference>
<dbReference type="InterPro" id="IPR011006">
    <property type="entry name" value="CheY-like_superfamily"/>
</dbReference>
<evidence type="ECO:0000256" key="5">
    <source>
        <dbReference type="ARBA" id="ARBA00023125"/>
    </source>
</evidence>
<gene>
    <name evidence="12" type="ORF">SAMN00808754_0147</name>
</gene>
<dbReference type="SMART" id="SM00862">
    <property type="entry name" value="Trans_reg_C"/>
    <property type="match status" value="1"/>
</dbReference>
<evidence type="ECO:0000259" key="10">
    <source>
        <dbReference type="PROSITE" id="PS50110"/>
    </source>
</evidence>
<dbReference type="Pfam" id="PF00072">
    <property type="entry name" value="Response_reg"/>
    <property type="match status" value="1"/>
</dbReference>
<dbReference type="Proteomes" id="UP000192569">
    <property type="component" value="Chromosome I"/>
</dbReference>